<keyword evidence="1" id="KW-0175">Coiled coil</keyword>
<evidence type="ECO:0000313" key="3">
    <source>
        <dbReference type="EMBL" id="PWN65110.1"/>
    </source>
</evidence>
<sequence>MKRILLFACFIAVSSIYAQSWNITGNSGTNPSTNFIGTTDEKPLIFRLNNQQMLKLEGQSINLGSGVPGTGNLQLALSPCNNCYSGWAKTNDAVMRLLGGHNLNIHMDNDNAIDPNSDTSTPNSPGISRVRFSDAVHKSLLVLFNTEKVTIGTDQYDNDSNFILYVKKGIKAQQIKVETPAANGWADYVFKKGYQLRSLEEVEKHISEKGHLPNIPSAQEVEKEGINLGEMDAKLLEKIEELTLYSIQQNKQLQEDRKILSSQSEEIKELKAQVQQLLSTKK</sequence>
<dbReference type="RefSeq" id="WP_109714042.1">
    <property type="nucleotide sequence ID" value="NZ_PPED02000006.1"/>
</dbReference>
<organism evidence="3 4">
    <name type="scientific">Chryseobacterium phosphatilyticum</name>
    <dbReference type="NCBI Taxonomy" id="475075"/>
    <lineage>
        <taxon>Bacteria</taxon>
        <taxon>Pseudomonadati</taxon>
        <taxon>Bacteroidota</taxon>
        <taxon>Flavobacteriia</taxon>
        <taxon>Flavobacteriales</taxon>
        <taxon>Weeksellaceae</taxon>
        <taxon>Chryseobacterium group</taxon>
        <taxon>Chryseobacterium</taxon>
    </lineage>
</organism>
<comment type="caution">
    <text evidence="3">The sequence shown here is derived from an EMBL/GenBank/DDBJ whole genome shotgun (WGS) entry which is preliminary data.</text>
</comment>
<proteinExistence type="predicted"/>
<dbReference type="EMBL" id="PPED02000006">
    <property type="protein sequence ID" value="PWN65110.1"/>
    <property type="molecule type" value="Genomic_DNA"/>
</dbReference>
<reference evidence="3 4" key="1">
    <citation type="submission" date="2018-04" db="EMBL/GenBank/DDBJ databases">
        <title>Draft Genome Sequence of Phosphate-Solubilizing Chryseobacterium sp. ISE14 that is a Biocontrol and Plant Growth-Promoting Rhizobacterium Isolated from Cucumber.</title>
        <authorList>
            <person name="Jeong J.-J."/>
            <person name="Sang M.K."/>
            <person name="Choi I.-G."/>
            <person name="Kim K.D."/>
        </authorList>
    </citation>
    <scope>NUCLEOTIDE SEQUENCE [LARGE SCALE GENOMIC DNA]</scope>
    <source>
        <strain evidence="3 4">ISE14</strain>
    </source>
</reference>
<gene>
    <name evidence="3" type="ORF">C1631_021150</name>
</gene>
<feature type="signal peptide" evidence="2">
    <location>
        <begin position="1"/>
        <end position="20"/>
    </location>
</feature>
<protein>
    <submittedName>
        <fullName evidence="3">Cell wall anchor protein</fullName>
    </submittedName>
</protein>
<evidence type="ECO:0000256" key="2">
    <source>
        <dbReference type="SAM" id="SignalP"/>
    </source>
</evidence>
<feature type="coiled-coil region" evidence="1">
    <location>
        <begin position="250"/>
        <end position="280"/>
    </location>
</feature>
<dbReference type="OrthoDB" id="658938at2"/>
<accession>A0A316X2H2</accession>
<keyword evidence="2" id="KW-0732">Signal</keyword>
<name>A0A316X2H2_9FLAO</name>
<dbReference type="Proteomes" id="UP000236594">
    <property type="component" value="Unassembled WGS sequence"/>
</dbReference>
<keyword evidence="4" id="KW-1185">Reference proteome</keyword>
<evidence type="ECO:0000313" key="4">
    <source>
        <dbReference type="Proteomes" id="UP000236594"/>
    </source>
</evidence>
<evidence type="ECO:0000256" key="1">
    <source>
        <dbReference type="SAM" id="Coils"/>
    </source>
</evidence>
<dbReference type="AlphaFoldDB" id="A0A316X2H2"/>
<feature type="chain" id="PRO_5016329222" evidence="2">
    <location>
        <begin position="21"/>
        <end position="282"/>
    </location>
</feature>